<organism evidence="7 8">
    <name type="scientific">Candidatus Pullilachnospira gallistercoris</name>
    <dbReference type="NCBI Taxonomy" id="2840911"/>
    <lineage>
        <taxon>Bacteria</taxon>
        <taxon>Bacillati</taxon>
        <taxon>Bacillota</taxon>
        <taxon>Clostridia</taxon>
        <taxon>Lachnospirales</taxon>
        <taxon>Lachnospiraceae</taxon>
        <taxon>Lachnospiraceae incertae sedis</taxon>
        <taxon>Candidatus Pullilachnospira</taxon>
    </lineage>
</organism>
<evidence type="ECO:0000256" key="3">
    <source>
        <dbReference type="ARBA" id="ARBA00022801"/>
    </source>
</evidence>
<feature type="domain" description="F5/8 type C" evidence="6">
    <location>
        <begin position="353"/>
        <end position="526"/>
    </location>
</feature>
<keyword evidence="5" id="KW-0326">Glycosidase</keyword>
<dbReference type="PROSITE" id="PS50022">
    <property type="entry name" value="FA58C_3"/>
    <property type="match status" value="1"/>
</dbReference>
<dbReference type="InterPro" id="IPR052176">
    <property type="entry name" value="Glycosyl_Hydrlase_43_Enz"/>
</dbReference>
<accession>A0A9D1JA59</accession>
<sequence>MKIYCNPLNFGYKYQFNKQNDGSVVASREAADPSLIRFQGKYLLFPSMTAGFLYSEDLAHWEFQPTEHLPIYDYAPDVRAAGEYLYFCASSHEEGVFYRTRDPFGDEYERIEGAFPFWDPDLFVDEDGKFYFYWGSSTTEPLYGIELDPATMQPVGEKVALCAIDTGRKGYERNGENHVPSRSKEEMERILAGLNQKNMPESMKEAARNYIMERPYMEGAWVNKHNGAYYLQYGTPSSARNIYGDGVYVSDRPLGPYVLAKNNPYSYKPGGFLPGAGHGSTMEDADGSVWHISTMRICKNHNFERRIGLWPAGYDADGELFCNQRYGDWPMDLEKLRRDPWASPDWMLLSHGAKATASSTAEKKVITDAAATALGKFRINEISYDPQNVSDENVQTWWKADPQKASESSQWISLDLGKICDVHAVQLNFADDDLRPELPEEFGLRDALMQERWIDRTPQKTRWLLEGSENGTDWMALCDKRHAETDLPHDLVASEDGWKLRYVRLTVTELPYGQTPCVSGLRVFGLGGGSLPAKPVGVTADLRTPLDLDVNWKDGADISGLEEEKSWDPAVGYVVNWGFAPDKLYHSYQVFDERVSIGGLVKDQALYLRVDSFNENGITEGDVKKII</sequence>
<dbReference type="GO" id="GO:0045493">
    <property type="term" value="P:xylan catabolic process"/>
    <property type="evidence" value="ECO:0007669"/>
    <property type="project" value="UniProtKB-KW"/>
</dbReference>
<dbReference type="SUPFAM" id="SSF75005">
    <property type="entry name" value="Arabinanase/levansucrase/invertase"/>
    <property type="match status" value="1"/>
</dbReference>
<keyword evidence="2" id="KW-0858">Xylan degradation</keyword>
<keyword evidence="4" id="KW-0119">Carbohydrate metabolism</keyword>
<reference evidence="7" key="1">
    <citation type="submission" date="2020-10" db="EMBL/GenBank/DDBJ databases">
        <authorList>
            <person name="Gilroy R."/>
        </authorList>
    </citation>
    <scope>NUCLEOTIDE SEQUENCE</scope>
    <source>
        <strain evidence="7">ChiSjej5B23-6657</strain>
    </source>
</reference>
<dbReference type="PANTHER" id="PTHR43772">
    <property type="entry name" value="ENDO-1,4-BETA-XYLANASE"/>
    <property type="match status" value="1"/>
</dbReference>
<evidence type="ECO:0000256" key="2">
    <source>
        <dbReference type="ARBA" id="ARBA00022651"/>
    </source>
</evidence>
<keyword evidence="3" id="KW-0378">Hydrolase</keyword>
<evidence type="ECO:0000313" key="8">
    <source>
        <dbReference type="Proteomes" id="UP000823912"/>
    </source>
</evidence>
<proteinExistence type="inferred from homology"/>
<dbReference type="EMBL" id="DVHM01000031">
    <property type="protein sequence ID" value="HIR69978.1"/>
    <property type="molecule type" value="Genomic_DNA"/>
</dbReference>
<dbReference type="Pfam" id="PF04616">
    <property type="entry name" value="Glyco_hydro_43"/>
    <property type="match status" value="2"/>
</dbReference>
<dbReference type="AlphaFoldDB" id="A0A9D1JA59"/>
<dbReference type="InterPro" id="IPR023296">
    <property type="entry name" value="Glyco_hydro_beta-prop_sf"/>
</dbReference>
<dbReference type="InterPro" id="IPR006710">
    <property type="entry name" value="Glyco_hydro_43"/>
</dbReference>
<evidence type="ECO:0000313" key="7">
    <source>
        <dbReference type="EMBL" id="HIR69978.1"/>
    </source>
</evidence>
<dbReference type="PANTHER" id="PTHR43772:SF2">
    <property type="entry name" value="PUTATIVE (AFU_ORTHOLOGUE AFUA_2G04480)-RELATED"/>
    <property type="match status" value="1"/>
</dbReference>
<evidence type="ECO:0000256" key="4">
    <source>
        <dbReference type="ARBA" id="ARBA00023277"/>
    </source>
</evidence>
<dbReference type="Proteomes" id="UP000823912">
    <property type="component" value="Unassembled WGS sequence"/>
</dbReference>
<dbReference type="InterPro" id="IPR000421">
    <property type="entry name" value="FA58C"/>
</dbReference>
<comment type="caution">
    <text evidence="7">The sequence shown here is derived from an EMBL/GenBank/DDBJ whole genome shotgun (WGS) entry which is preliminary data.</text>
</comment>
<dbReference type="Gene3D" id="2.60.120.260">
    <property type="entry name" value="Galactose-binding domain-like"/>
    <property type="match status" value="1"/>
</dbReference>
<evidence type="ECO:0000259" key="6">
    <source>
        <dbReference type="PROSITE" id="PS50022"/>
    </source>
</evidence>
<reference evidence="7" key="2">
    <citation type="journal article" date="2021" name="PeerJ">
        <title>Extensive microbial diversity within the chicken gut microbiome revealed by metagenomics and culture.</title>
        <authorList>
            <person name="Gilroy R."/>
            <person name="Ravi A."/>
            <person name="Getino M."/>
            <person name="Pursley I."/>
            <person name="Horton D.L."/>
            <person name="Alikhan N.F."/>
            <person name="Baker D."/>
            <person name="Gharbi K."/>
            <person name="Hall N."/>
            <person name="Watson M."/>
            <person name="Adriaenssens E.M."/>
            <person name="Foster-Nyarko E."/>
            <person name="Jarju S."/>
            <person name="Secka A."/>
            <person name="Antonio M."/>
            <person name="Oren A."/>
            <person name="Chaudhuri R.R."/>
            <person name="La Ragione R."/>
            <person name="Hildebrand F."/>
            <person name="Pallen M.J."/>
        </authorList>
    </citation>
    <scope>NUCLEOTIDE SEQUENCE</scope>
    <source>
        <strain evidence="7">ChiSjej5B23-6657</strain>
    </source>
</reference>
<dbReference type="GO" id="GO:0004553">
    <property type="term" value="F:hydrolase activity, hydrolyzing O-glycosyl compounds"/>
    <property type="evidence" value="ECO:0007669"/>
    <property type="project" value="InterPro"/>
</dbReference>
<gene>
    <name evidence="7" type="ORF">IAA55_01710</name>
</gene>
<dbReference type="Gene3D" id="2.115.10.20">
    <property type="entry name" value="Glycosyl hydrolase domain, family 43"/>
    <property type="match status" value="1"/>
</dbReference>
<protein>
    <submittedName>
        <fullName evidence="7">Family 43 glycosylhydrolase</fullName>
    </submittedName>
</protein>
<dbReference type="InterPro" id="IPR008979">
    <property type="entry name" value="Galactose-bd-like_sf"/>
</dbReference>
<evidence type="ECO:0000256" key="1">
    <source>
        <dbReference type="ARBA" id="ARBA00009865"/>
    </source>
</evidence>
<dbReference type="SUPFAM" id="SSF49785">
    <property type="entry name" value="Galactose-binding domain-like"/>
    <property type="match status" value="1"/>
</dbReference>
<comment type="similarity">
    <text evidence="1">Belongs to the glycosyl hydrolase 43 family.</text>
</comment>
<dbReference type="CDD" id="cd08982">
    <property type="entry name" value="GH43-like"/>
    <property type="match status" value="1"/>
</dbReference>
<name>A0A9D1JA59_9FIRM</name>
<keyword evidence="2" id="KW-0624">Polysaccharide degradation</keyword>
<evidence type="ECO:0000256" key="5">
    <source>
        <dbReference type="ARBA" id="ARBA00023295"/>
    </source>
</evidence>